<feature type="region of interest" description="Disordered" evidence="4">
    <location>
        <begin position="66"/>
        <end position="95"/>
    </location>
</feature>
<dbReference type="InterPro" id="IPR015943">
    <property type="entry name" value="WD40/YVTN_repeat-like_dom_sf"/>
</dbReference>
<reference evidence="7 8" key="1">
    <citation type="submission" date="2024-10" db="EMBL/GenBank/DDBJ databases">
        <title>Updated reference genomes for cyclostephanoid diatoms.</title>
        <authorList>
            <person name="Roberts W.R."/>
            <person name="Alverson A.J."/>
        </authorList>
    </citation>
    <scope>NUCLEOTIDE SEQUENCE [LARGE SCALE GENOMIC DNA]</scope>
    <source>
        <strain evidence="7 8">AJA232-27</strain>
    </source>
</reference>
<dbReference type="Pfam" id="PF21719">
    <property type="entry name" value="MIOS_a-sol"/>
    <property type="match status" value="1"/>
</dbReference>
<dbReference type="PANTHER" id="PTHR16453:SF9">
    <property type="entry name" value="GATOR COMPLEX PROTEIN MIOS"/>
    <property type="match status" value="1"/>
</dbReference>
<dbReference type="PANTHER" id="PTHR16453">
    <property type="entry name" value="WD40 DOMAIN-CONTAINING PROTEIN MIO FAMILY MEMBER"/>
    <property type="match status" value="1"/>
</dbReference>
<feature type="region of interest" description="Disordered" evidence="4">
    <location>
        <begin position="360"/>
        <end position="385"/>
    </location>
</feature>
<keyword evidence="3" id="KW-0677">Repeat</keyword>
<evidence type="ECO:0000256" key="3">
    <source>
        <dbReference type="ARBA" id="ARBA00022737"/>
    </source>
</evidence>
<comment type="caution">
    <text evidence="7">The sequence shown here is derived from an EMBL/GenBank/DDBJ whole genome shotgun (WGS) entry which is preliminary data.</text>
</comment>
<feature type="compositionally biased region" description="Gly residues" evidence="4">
    <location>
        <begin position="71"/>
        <end position="87"/>
    </location>
</feature>
<sequence length="1309" mass="140552">MTAVGIGTRQQPNNIPLLPSQIAFVPNAPNSDLYGAVNCCSPASSFPGAAIAAAAVDGGDLRDDQQRLLVSGGGGGSTTTGASGGGATKSSASSSLRLKLGPPLLEIRRLRYSFNHHMHDDNNHHSNYHMNQNVDFGTRLDDANGDTIDDHSEARFKAMQISSSSTSNFSSSSSSLVHHETVLISRGIPGLGGNVSSTCLDFRPCNYIDGSGGDVMVRCATGLTSGALCVHSLSNLHYFDSKSRNDTQHPPSSTVAHYAPRQQRPATSVAWRPSNGGGVGGNTSNLVAVGLVGSGNYGVFSSSLGEEDVAASLLLGGRGQSERHTVDGSISGGSIYSARRITTLSSHVGGVIGASSSLSSSHLSPIVGSRPPAAPTGGSSGGGGDRDFGTLVWDIEAQSSVVGGAGTVVGGGGKKGGSSASVGSGGKGGTSSAVPIKTPAFRFAHNCGVESLAWLCDGQILGVGCQRQSVQLYDLRVSGTNSPPITIFAHTEMVSGIIPDCSGTNSSIFATFGRNVGEPVKIWDARKIHSHVGEIIPYGGSRRNGEFVSAVAWSLSRPGILSIAIGNSIRNYDTSSPGSRALPVGVSYVDGARDSSRDNGDDGSMFIQSLAYQPQCFQCGPDAANTSSTDTTNPFDFYPHRALAVTSMGQIQVIPESQVAPLAVSKRDGRVAHSLGGTVWIGPTSEGPSAMECRSISSEDISSRMMRRARCSNVFRYSTDALGNVRMLEDEKGKILSEEHACLSSQQRTESLQSSSSNIEQLLHCWRWIALVELLSFDQRTIENNETVQPDNTVWPANSLIDAGIMKLMRMTSRDVQDESSDWIDTKTTSETLFCDVFDSPLRRAALYACGWIKKDGALPELLEECESRDEFERSAALAVWHGDLNSCILALQRAADNARTQVGKEGAELHGGTSFSHNIHGYSETLSLIAMCVAGFNVTPASSSDGAMKSTQLWSNACDNLLKRLEIISTKDDIPQSQLHGVFYLRSILLFLQDIGSNSGFKRTIYDDGICLADRVGFACRFLPWSDLHSFLEASMRKCMMDGNLEGLLITGLDKRGISLLQSYIDQSSDVQTAALISCRVVLPMDWACERRICSEWLETYRLLLNGLQMWNSRAAFDVGRFEHLRRLKQGGLVHSSSGRHASSMKLNQDKSQPMNNFPPQLWARCNYCNTSLPLSKLRRQEGIANSWLSRQKPVLTCCPQCKKPLPRCSICLLSLGCLNPYMELQRERNQYPRNNMSMSGIGGVEDLSGLASVPFATWFSWCMRCKHGGHAHHLCAWFEKHDTCAVSGCDCRCQFDGIKKITRPGLS</sequence>
<feature type="region of interest" description="Disordered" evidence="4">
    <location>
        <begin position="242"/>
        <end position="268"/>
    </location>
</feature>
<dbReference type="Pfam" id="PF17034">
    <property type="entry name" value="zinc_ribbon_16"/>
    <property type="match status" value="1"/>
</dbReference>
<name>A0ABD3MCM5_9STRA</name>
<dbReference type="SUPFAM" id="SSF50978">
    <property type="entry name" value="WD40 repeat-like"/>
    <property type="match status" value="1"/>
</dbReference>
<organism evidence="7 8">
    <name type="scientific">Discostella pseudostelligera</name>
    <dbReference type="NCBI Taxonomy" id="259834"/>
    <lineage>
        <taxon>Eukaryota</taxon>
        <taxon>Sar</taxon>
        <taxon>Stramenopiles</taxon>
        <taxon>Ochrophyta</taxon>
        <taxon>Bacillariophyta</taxon>
        <taxon>Coscinodiscophyceae</taxon>
        <taxon>Thalassiosirophycidae</taxon>
        <taxon>Stephanodiscales</taxon>
        <taxon>Stephanodiscaceae</taxon>
        <taxon>Discostella</taxon>
    </lineage>
</organism>
<evidence type="ECO:0000256" key="2">
    <source>
        <dbReference type="ARBA" id="ARBA00022574"/>
    </source>
</evidence>
<feature type="domain" description="MIOS-like alpha-solenoid" evidence="6">
    <location>
        <begin position="757"/>
        <end position="1023"/>
    </location>
</feature>
<dbReference type="CDD" id="cd16691">
    <property type="entry name" value="mRING-H2-C3H3C2_Mio"/>
    <property type="match status" value="1"/>
</dbReference>
<evidence type="ECO:0008006" key="9">
    <source>
        <dbReference type="Google" id="ProtNLM"/>
    </source>
</evidence>
<dbReference type="InterPro" id="IPR031488">
    <property type="entry name" value="Zn_ribbon_mio"/>
</dbReference>
<comment type="similarity">
    <text evidence="1">Belongs to the WD repeat mio family.</text>
</comment>
<evidence type="ECO:0000259" key="6">
    <source>
        <dbReference type="Pfam" id="PF21719"/>
    </source>
</evidence>
<evidence type="ECO:0000259" key="5">
    <source>
        <dbReference type="Pfam" id="PF17034"/>
    </source>
</evidence>
<evidence type="ECO:0000256" key="1">
    <source>
        <dbReference type="ARBA" id="ARBA00009713"/>
    </source>
</evidence>
<gene>
    <name evidence="7" type="ORF">ACHAWU_005394</name>
</gene>
<feature type="domain" description="GATOR2 complex protein MIO zinc-ribbon like" evidence="5">
    <location>
        <begin position="1167"/>
        <end position="1296"/>
    </location>
</feature>
<dbReference type="Proteomes" id="UP001530293">
    <property type="component" value="Unassembled WGS sequence"/>
</dbReference>
<dbReference type="Gene3D" id="2.130.10.10">
    <property type="entry name" value="YVTN repeat-like/Quinoprotein amine dehydrogenase"/>
    <property type="match status" value="1"/>
</dbReference>
<evidence type="ECO:0000313" key="8">
    <source>
        <dbReference type="Proteomes" id="UP001530293"/>
    </source>
</evidence>
<dbReference type="EMBL" id="JALLBG020000175">
    <property type="protein sequence ID" value="KAL3760673.1"/>
    <property type="molecule type" value="Genomic_DNA"/>
</dbReference>
<evidence type="ECO:0000313" key="7">
    <source>
        <dbReference type="EMBL" id="KAL3760673.1"/>
    </source>
</evidence>
<feature type="compositionally biased region" description="Low complexity" evidence="4">
    <location>
        <begin position="360"/>
        <end position="377"/>
    </location>
</feature>
<accession>A0ABD3MCM5</accession>
<keyword evidence="2" id="KW-0853">WD repeat</keyword>
<keyword evidence="8" id="KW-1185">Reference proteome</keyword>
<protein>
    <recommendedName>
        <fullName evidence="9">WD repeat protein mio zinc-ribbon like domain-containing protein</fullName>
    </recommendedName>
</protein>
<feature type="region of interest" description="Disordered" evidence="4">
    <location>
        <begin position="412"/>
        <end position="431"/>
    </location>
</feature>
<proteinExistence type="inferred from homology"/>
<dbReference type="InterPro" id="IPR036322">
    <property type="entry name" value="WD40_repeat_dom_sf"/>
</dbReference>
<evidence type="ECO:0000256" key="4">
    <source>
        <dbReference type="SAM" id="MobiDB-lite"/>
    </source>
</evidence>
<dbReference type="InterPro" id="IPR049092">
    <property type="entry name" value="MIOS_a-sol"/>
</dbReference>
<dbReference type="InterPro" id="IPR037593">
    <property type="entry name" value="MIOS/Sea4"/>
</dbReference>